<dbReference type="InterPro" id="IPR015797">
    <property type="entry name" value="NUDIX_hydrolase-like_dom_sf"/>
</dbReference>
<evidence type="ECO:0000256" key="2">
    <source>
        <dbReference type="ARBA" id="ARBA00001947"/>
    </source>
</evidence>
<dbReference type="Pfam" id="PF00293">
    <property type="entry name" value="NUDIX"/>
    <property type="match status" value="1"/>
</dbReference>
<evidence type="ECO:0000256" key="8">
    <source>
        <dbReference type="ARBA" id="ARBA00023027"/>
    </source>
</evidence>
<name>A0ABP8ZVQ7_9MICO</name>
<dbReference type="PANTHER" id="PTHR42904">
    <property type="entry name" value="NUDIX HYDROLASE, NUDC SUBFAMILY"/>
    <property type="match status" value="1"/>
</dbReference>
<gene>
    <name evidence="11" type="primary">nudC</name>
    <name evidence="11" type="ORF">GCM10023351_08150</name>
</gene>
<evidence type="ECO:0000313" key="12">
    <source>
        <dbReference type="Proteomes" id="UP001501645"/>
    </source>
</evidence>
<proteinExistence type="inferred from homology"/>
<evidence type="ECO:0000256" key="5">
    <source>
        <dbReference type="ARBA" id="ARBA00022723"/>
    </source>
</evidence>
<evidence type="ECO:0000259" key="10">
    <source>
        <dbReference type="PROSITE" id="PS51462"/>
    </source>
</evidence>
<evidence type="ECO:0000256" key="9">
    <source>
        <dbReference type="ARBA" id="ARBA00023679"/>
    </source>
</evidence>
<evidence type="ECO:0000256" key="7">
    <source>
        <dbReference type="ARBA" id="ARBA00022842"/>
    </source>
</evidence>
<dbReference type="InterPro" id="IPR020084">
    <property type="entry name" value="NUDIX_hydrolase_CS"/>
</dbReference>
<dbReference type="Pfam" id="PF09297">
    <property type="entry name" value="Zn_ribbon_NUD"/>
    <property type="match status" value="1"/>
</dbReference>
<comment type="catalytic activity">
    <reaction evidence="9">
        <text>a 5'-end NAD(+)-phospho-ribonucleoside in mRNA + H2O = a 5'-end phospho-adenosine-phospho-ribonucleoside in mRNA + beta-nicotinamide D-ribonucleotide + 2 H(+)</text>
        <dbReference type="Rhea" id="RHEA:60876"/>
        <dbReference type="Rhea" id="RHEA-COMP:15698"/>
        <dbReference type="Rhea" id="RHEA-COMP:15719"/>
        <dbReference type="ChEBI" id="CHEBI:14649"/>
        <dbReference type="ChEBI" id="CHEBI:15377"/>
        <dbReference type="ChEBI" id="CHEBI:15378"/>
        <dbReference type="ChEBI" id="CHEBI:144029"/>
        <dbReference type="ChEBI" id="CHEBI:144051"/>
    </reaction>
    <physiologicalReaction direction="left-to-right" evidence="9">
        <dbReference type="Rhea" id="RHEA:60877"/>
    </physiologicalReaction>
</comment>
<dbReference type="InterPro" id="IPR049734">
    <property type="entry name" value="NudC-like_C"/>
</dbReference>
<dbReference type="InterPro" id="IPR000086">
    <property type="entry name" value="NUDIX_hydrolase_dom"/>
</dbReference>
<dbReference type="InterPro" id="IPR015376">
    <property type="entry name" value="Znr_NADH_PPase"/>
</dbReference>
<comment type="caution">
    <text evidence="11">The sequence shown here is derived from an EMBL/GenBank/DDBJ whole genome shotgun (WGS) entry which is preliminary data.</text>
</comment>
<evidence type="ECO:0000256" key="1">
    <source>
        <dbReference type="ARBA" id="ARBA00001946"/>
    </source>
</evidence>
<keyword evidence="7" id="KW-0460">Magnesium</keyword>
<dbReference type="PROSITE" id="PS51462">
    <property type="entry name" value="NUDIX"/>
    <property type="match status" value="1"/>
</dbReference>
<dbReference type="Gene3D" id="3.90.79.10">
    <property type="entry name" value="Nucleoside Triphosphate Pyrophosphohydrolase"/>
    <property type="match status" value="1"/>
</dbReference>
<protein>
    <recommendedName>
        <fullName evidence="4">NAD(+) diphosphatase</fullName>
        <ecNumber evidence="4">3.6.1.22</ecNumber>
    </recommendedName>
</protein>
<comment type="cofactor">
    <cofactor evidence="2">
        <name>Zn(2+)</name>
        <dbReference type="ChEBI" id="CHEBI:29105"/>
    </cofactor>
</comment>
<keyword evidence="12" id="KW-1185">Reference proteome</keyword>
<dbReference type="EC" id="3.6.1.22" evidence="4"/>
<dbReference type="SUPFAM" id="SSF55811">
    <property type="entry name" value="Nudix"/>
    <property type="match status" value="1"/>
</dbReference>
<keyword evidence="6" id="KW-0378">Hydrolase</keyword>
<dbReference type="Proteomes" id="UP001501645">
    <property type="component" value="Unassembled WGS sequence"/>
</dbReference>
<organism evidence="11 12">
    <name type="scientific">Microbacterium gilvum</name>
    <dbReference type="NCBI Taxonomy" id="1336204"/>
    <lineage>
        <taxon>Bacteria</taxon>
        <taxon>Bacillati</taxon>
        <taxon>Actinomycetota</taxon>
        <taxon>Actinomycetes</taxon>
        <taxon>Micrococcales</taxon>
        <taxon>Microbacteriaceae</taxon>
        <taxon>Microbacterium</taxon>
    </lineage>
</organism>
<feature type="domain" description="Nudix hydrolase" evidence="10">
    <location>
        <begin position="159"/>
        <end position="285"/>
    </location>
</feature>
<dbReference type="InterPro" id="IPR050241">
    <property type="entry name" value="NAD-cap_RNA_hydrolase_NudC"/>
</dbReference>
<evidence type="ECO:0000313" key="11">
    <source>
        <dbReference type="EMBL" id="GAA4767151.1"/>
    </source>
</evidence>
<evidence type="ECO:0000256" key="3">
    <source>
        <dbReference type="ARBA" id="ARBA00009595"/>
    </source>
</evidence>
<keyword evidence="5" id="KW-0479">Metal-binding</keyword>
<accession>A0ABP8ZVQ7</accession>
<dbReference type="EMBL" id="BAABKO010000001">
    <property type="protein sequence ID" value="GAA4767151.1"/>
    <property type="molecule type" value="Genomic_DNA"/>
</dbReference>
<dbReference type="CDD" id="cd03429">
    <property type="entry name" value="NUDIX_NADH_pyrophosphatase_Nudt13"/>
    <property type="match status" value="1"/>
</dbReference>
<comment type="cofactor">
    <cofactor evidence="1">
        <name>Mg(2+)</name>
        <dbReference type="ChEBI" id="CHEBI:18420"/>
    </cofactor>
</comment>
<dbReference type="RefSeq" id="WP_345436213.1">
    <property type="nucleotide sequence ID" value="NZ_BAABKO010000001.1"/>
</dbReference>
<dbReference type="NCBIfam" id="NF001299">
    <property type="entry name" value="PRK00241.1"/>
    <property type="match status" value="1"/>
</dbReference>
<comment type="similarity">
    <text evidence="3">Belongs to the Nudix hydrolase family. NudC subfamily.</text>
</comment>
<dbReference type="PANTHER" id="PTHR42904:SF6">
    <property type="entry name" value="NAD-CAPPED RNA HYDROLASE NUDT12"/>
    <property type="match status" value="1"/>
</dbReference>
<dbReference type="Gene3D" id="3.90.79.20">
    <property type="match status" value="1"/>
</dbReference>
<dbReference type="PROSITE" id="PS00893">
    <property type="entry name" value="NUDIX_BOX"/>
    <property type="match status" value="1"/>
</dbReference>
<sequence length="298" mass="31006">MAAHAAPLTIDRSAGERIAPGLLDALLHDPATRALVVRGDAAPVAAGGLLLVPTAAVAEGARWAFLGRDRTGAGVVVAAFAADGEPFAAAGPDAAPEWAPLRQVGAHLADGELEALVAAIAIGRWLVEAPFCPACGGATTSMQAGWSRVCDVCGREHFPRTDPAVIVAVASEDGSRLLLGANAAWQGRMYSCFAGFVEAGESLETAVHREIAEEAGVRVADIRYVGSQPWPYPRSLMLGFHAATVADDEARADGEEILSVRWFSRDEIGEGLAGRGDVSLPGPASIAHRLIRSWYEGA</sequence>
<reference evidence="12" key="1">
    <citation type="journal article" date="2019" name="Int. J. Syst. Evol. Microbiol.">
        <title>The Global Catalogue of Microorganisms (GCM) 10K type strain sequencing project: providing services to taxonomists for standard genome sequencing and annotation.</title>
        <authorList>
            <consortium name="The Broad Institute Genomics Platform"/>
            <consortium name="The Broad Institute Genome Sequencing Center for Infectious Disease"/>
            <person name="Wu L."/>
            <person name="Ma J."/>
        </authorList>
    </citation>
    <scope>NUCLEOTIDE SEQUENCE [LARGE SCALE GENOMIC DNA]</scope>
    <source>
        <strain evidence="12">JCM 18537</strain>
    </source>
</reference>
<evidence type="ECO:0000256" key="4">
    <source>
        <dbReference type="ARBA" id="ARBA00012381"/>
    </source>
</evidence>
<keyword evidence="8" id="KW-0520">NAD</keyword>
<evidence type="ECO:0000256" key="6">
    <source>
        <dbReference type="ARBA" id="ARBA00022801"/>
    </source>
</evidence>